<organism evidence="3 4">
    <name type="scientific">Ambispora gerdemannii</name>
    <dbReference type="NCBI Taxonomy" id="144530"/>
    <lineage>
        <taxon>Eukaryota</taxon>
        <taxon>Fungi</taxon>
        <taxon>Fungi incertae sedis</taxon>
        <taxon>Mucoromycota</taxon>
        <taxon>Glomeromycotina</taxon>
        <taxon>Glomeromycetes</taxon>
        <taxon>Archaeosporales</taxon>
        <taxon>Ambisporaceae</taxon>
        <taxon>Ambispora</taxon>
    </lineage>
</organism>
<dbReference type="OrthoDB" id="2482598at2759"/>
<keyword evidence="2" id="KW-1133">Transmembrane helix</keyword>
<comment type="caution">
    <text evidence="3">The sequence shown here is derived from an EMBL/GenBank/DDBJ whole genome shotgun (WGS) entry which is preliminary data.</text>
</comment>
<evidence type="ECO:0000256" key="1">
    <source>
        <dbReference type="SAM" id="Coils"/>
    </source>
</evidence>
<name>A0A9N8W3U8_9GLOM</name>
<proteinExistence type="predicted"/>
<reference evidence="3" key="1">
    <citation type="submission" date="2021-06" db="EMBL/GenBank/DDBJ databases">
        <authorList>
            <person name="Kallberg Y."/>
            <person name="Tangrot J."/>
            <person name="Rosling A."/>
        </authorList>
    </citation>
    <scope>NUCLEOTIDE SEQUENCE</scope>
    <source>
        <strain evidence="3">MT106</strain>
    </source>
</reference>
<keyword evidence="4" id="KW-1185">Reference proteome</keyword>
<keyword evidence="2" id="KW-0812">Transmembrane</keyword>
<dbReference type="EMBL" id="CAJVPL010000247">
    <property type="protein sequence ID" value="CAG8472653.1"/>
    <property type="molecule type" value="Genomic_DNA"/>
</dbReference>
<evidence type="ECO:0000313" key="4">
    <source>
        <dbReference type="Proteomes" id="UP000789831"/>
    </source>
</evidence>
<keyword evidence="2" id="KW-0472">Membrane</keyword>
<dbReference type="Proteomes" id="UP000789831">
    <property type="component" value="Unassembled WGS sequence"/>
</dbReference>
<accession>A0A9N8W3U8</accession>
<keyword evidence="1" id="KW-0175">Coiled coil</keyword>
<evidence type="ECO:0000256" key="2">
    <source>
        <dbReference type="SAM" id="Phobius"/>
    </source>
</evidence>
<protein>
    <submittedName>
        <fullName evidence="3">11206_t:CDS:1</fullName>
    </submittedName>
</protein>
<gene>
    <name evidence="3" type="ORF">AGERDE_LOCUS2816</name>
</gene>
<evidence type="ECO:0000313" key="3">
    <source>
        <dbReference type="EMBL" id="CAG8472653.1"/>
    </source>
</evidence>
<dbReference type="AlphaFoldDB" id="A0A9N8W3U8"/>
<feature type="transmembrane region" description="Helical" evidence="2">
    <location>
        <begin position="89"/>
        <end position="112"/>
    </location>
</feature>
<sequence length="306" mass="35858">METHKIIYFEYGGRMNCHYNPQQDNLTPEEFINKLKVFRKGDNIRVDWHNRYIDLTYTGGEQVIKMSPIIKETNHQFIRNRKTEINKTMFDIQCALIIGVVALALVAMFLGYKAKFDKKGVELEKNDRLHEEKHKHNESRIKELEKKNGHEQKQIDEQREEINNLKDQMATVKDLSDKVETGKDKILNDLNNLTFPEGYAEVYIKFSDLLDEDKYLTKIIITSRGTGKSHNIKNLDGKYWINIVLSILIKKYHGKILRNEDARELLDKNTDIFMDEAIPNPKGKDKTNLKYLDDEDVLFDELYGSA</sequence>
<feature type="coiled-coil region" evidence="1">
    <location>
        <begin position="141"/>
        <end position="175"/>
    </location>
</feature>